<dbReference type="AlphaFoldDB" id="A0AAT9JU97"/>
<gene>
    <name evidence="1" type="ORF">EKO22_07150</name>
</gene>
<dbReference type="Pfam" id="PF11691">
    <property type="entry name" value="DUF3288"/>
    <property type="match status" value="1"/>
</dbReference>
<reference evidence="1" key="1">
    <citation type="submission" date="2024-01" db="EMBL/GenBank/DDBJ databases">
        <title>Synechococcus elongatus PCC 11802, a close yet different native of Synechococcus elongatus PCC 11801.</title>
        <authorList>
            <person name="Jaiswal D."/>
            <person name="Sengupta A."/>
            <person name="Sengupta S."/>
            <person name="Pakrasi H.B."/>
            <person name="Wangikar P."/>
        </authorList>
    </citation>
    <scope>NUCLEOTIDE SEQUENCE</scope>
    <source>
        <strain evidence="1">PCC 11802</strain>
    </source>
</reference>
<dbReference type="RefSeq" id="WP_208678798.1">
    <property type="nucleotide sequence ID" value="NZ_CP034671.2"/>
</dbReference>
<sequence length="96" mass="11275">MSESSGKDQEHPLWRSDRTTVDSLLVGEATDFNLCELARLKIRYQGFPGARDIQRDLEKALHRWQLDEASLFERTREIHQRGGIYQGRNKDQDDWS</sequence>
<protein>
    <submittedName>
        <fullName evidence="1">DUF3288 family protein</fullName>
    </submittedName>
</protein>
<accession>A0AAT9JU97</accession>
<dbReference type="InterPro" id="IPR021705">
    <property type="entry name" value="DUF3288"/>
</dbReference>
<dbReference type="EMBL" id="CP034671">
    <property type="protein sequence ID" value="QFZ92174.2"/>
    <property type="molecule type" value="Genomic_DNA"/>
</dbReference>
<organism evidence="1">
    <name type="scientific">Synechococcus elongatus PCC 11802</name>
    <dbReference type="NCBI Taxonomy" id="2283154"/>
    <lineage>
        <taxon>Bacteria</taxon>
        <taxon>Bacillati</taxon>
        <taxon>Cyanobacteriota</taxon>
        <taxon>Cyanophyceae</taxon>
        <taxon>Synechococcales</taxon>
        <taxon>Synechococcaceae</taxon>
        <taxon>Synechococcus</taxon>
    </lineage>
</organism>
<proteinExistence type="predicted"/>
<name>A0AAT9JU97_SYNEL</name>
<evidence type="ECO:0000313" key="1">
    <source>
        <dbReference type="EMBL" id="QFZ92174.2"/>
    </source>
</evidence>